<evidence type="ECO:0000256" key="5">
    <source>
        <dbReference type="PIRNR" id="PIRNR005426"/>
    </source>
</evidence>
<evidence type="ECO:0000313" key="7">
    <source>
        <dbReference type="EMBL" id="MSS78172.1"/>
    </source>
</evidence>
<evidence type="ECO:0000256" key="1">
    <source>
        <dbReference type="ARBA" id="ARBA00008366"/>
    </source>
</evidence>
<dbReference type="Pfam" id="PF00881">
    <property type="entry name" value="Nitroreductase"/>
    <property type="match status" value="1"/>
</dbReference>
<organism evidence="7 8">
    <name type="scientific">Anaerococcus porci</name>
    <dbReference type="NCBI Taxonomy" id="2652269"/>
    <lineage>
        <taxon>Bacteria</taxon>
        <taxon>Bacillati</taxon>
        <taxon>Bacillota</taxon>
        <taxon>Tissierellia</taxon>
        <taxon>Tissierellales</taxon>
        <taxon>Peptoniphilaceae</taxon>
        <taxon>Anaerococcus</taxon>
    </lineage>
</organism>
<evidence type="ECO:0000259" key="6">
    <source>
        <dbReference type="Pfam" id="PF00881"/>
    </source>
</evidence>
<dbReference type="PANTHER" id="PTHR43425">
    <property type="entry name" value="OXYGEN-INSENSITIVE NADPH NITROREDUCTASE"/>
    <property type="match status" value="1"/>
</dbReference>
<dbReference type="RefSeq" id="WP_154541041.1">
    <property type="nucleotide sequence ID" value="NZ_VULQ01000008.1"/>
</dbReference>
<dbReference type="CDD" id="cd02146">
    <property type="entry name" value="NfsA-like"/>
    <property type="match status" value="1"/>
</dbReference>
<keyword evidence="8" id="KW-1185">Reference proteome</keyword>
<dbReference type="Gene3D" id="3.40.109.10">
    <property type="entry name" value="NADH Oxidase"/>
    <property type="match status" value="1"/>
</dbReference>
<keyword evidence="2 5" id="KW-0285">Flavoprotein</keyword>
<name>A0A6N7VTI0_9FIRM</name>
<evidence type="ECO:0000256" key="4">
    <source>
        <dbReference type="ARBA" id="ARBA00023002"/>
    </source>
</evidence>
<dbReference type="Proteomes" id="UP000441925">
    <property type="component" value="Unassembled WGS sequence"/>
</dbReference>
<reference evidence="7 8" key="1">
    <citation type="submission" date="2019-08" db="EMBL/GenBank/DDBJ databases">
        <title>In-depth cultivation of the pig gut microbiome towards novel bacterial diversity and tailored functional studies.</title>
        <authorList>
            <person name="Wylensek D."/>
            <person name="Hitch T.C.A."/>
            <person name="Clavel T."/>
        </authorList>
    </citation>
    <scope>NUCLEOTIDE SEQUENCE [LARGE SCALE GENOMIC DNA]</scope>
    <source>
        <strain evidence="7 8">WCA-380-WT-2B</strain>
    </source>
</reference>
<comment type="similarity">
    <text evidence="1 5">Belongs to the flavin oxidoreductase frp family.</text>
</comment>
<keyword evidence="4 5" id="KW-0560">Oxidoreductase</keyword>
<sequence>MNETIKTQLEHRTIREFTDKKISNDILKILLDVANQTASSNGMQNSSIIRITDQNIKDELAKIGNQEYMRRCPELFIFIVDLYRNYNIAKEMGNENNIMINFDKFIQGFTDGVLQSQNFTIAAESLGLGANFYGNIHNDTKKVIELLKMPKLTYPIVGVGIGYPNQKPQLKPRMSLSNKLYTNSYEFKVSYLDSIKDYDKEMRDYYDLRDSNKRSDAFSTQILKKQGSIIKNREKMFDTLEEQGFVIKK</sequence>
<proteinExistence type="inferred from homology"/>
<dbReference type="PANTHER" id="PTHR43425:SF2">
    <property type="entry name" value="OXYGEN-INSENSITIVE NADPH NITROREDUCTASE"/>
    <property type="match status" value="1"/>
</dbReference>
<feature type="domain" description="Nitroreductase" evidence="6">
    <location>
        <begin position="10"/>
        <end position="63"/>
    </location>
</feature>
<dbReference type="InterPro" id="IPR000415">
    <property type="entry name" value="Nitroreductase-like"/>
</dbReference>
<comment type="caution">
    <text evidence="7">The sequence shown here is derived from an EMBL/GenBank/DDBJ whole genome shotgun (WGS) entry which is preliminary data.</text>
</comment>
<keyword evidence="3 5" id="KW-0288">FMN</keyword>
<gene>
    <name evidence="7" type="ORF">FYJ26_07130</name>
</gene>
<evidence type="ECO:0000313" key="8">
    <source>
        <dbReference type="Proteomes" id="UP000441925"/>
    </source>
</evidence>
<dbReference type="PIRSF" id="PIRSF005426">
    <property type="entry name" value="Frp"/>
    <property type="match status" value="1"/>
</dbReference>
<evidence type="ECO:0000256" key="2">
    <source>
        <dbReference type="ARBA" id="ARBA00022630"/>
    </source>
</evidence>
<dbReference type="GO" id="GO:0016491">
    <property type="term" value="F:oxidoreductase activity"/>
    <property type="evidence" value="ECO:0007669"/>
    <property type="project" value="UniProtKB-UniRule"/>
</dbReference>
<dbReference type="AlphaFoldDB" id="A0A6N7VTI0"/>
<accession>A0A6N7VTI0</accession>
<dbReference type="SUPFAM" id="SSF55469">
    <property type="entry name" value="FMN-dependent nitroreductase-like"/>
    <property type="match status" value="1"/>
</dbReference>
<evidence type="ECO:0000256" key="3">
    <source>
        <dbReference type="ARBA" id="ARBA00022643"/>
    </source>
</evidence>
<dbReference type="InterPro" id="IPR016446">
    <property type="entry name" value="Flavin_OxRdtase_Frp"/>
</dbReference>
<dbReference type="EMBL" id="VULQ01000008">
    <property type="protein sequence ID" value="MSS78172.1"/>
    <property type="molecule type" value="Genomic_DNA"/>
</dbReference>
<dbReference type="InterPro" id="IPR029479">
    <property type="entry name" value="Nitroreductase"/>
</dbReference>
<keyword evidence="5" id="KW-0521">NADP</keyword>
<protein>
    <submittedName>
        <fullName evidence="7">NADPH-dependent oxidoreductase</fullName>
    </submittedName>
</protein>